<dbReference type="AlphaFoldDB" id="A0A644XL03"/>
<comment type="caution">
    <text evidence="2">The sequence shown here is derived from an EMBL/GenBank/DDBJ whole genome shotgun (WGS) entry which is preliminary data.</text>
</comment>
<feature type="compositionally biased region" description="Basic and acidic residues" evidence="1">
    <location>
        <begin position="114"/>
        <end position="162"/>
    </location>
</feature>
<evidence type="ECO:0000256" key="1">
    <source>
        <dbReference type="SAM" id="MobiDB-lite"/>
    </source>
</evidence>
<gene>
    <name evidence="2" type="ORF">SDC9_63247</name>
</gene>
<proteinExistence type="predicted"/>
<sequence>MTGVQTGRKRDCHGNRRELGLFSKSLADGIENDKSAVAEHRNRYHPAHEFHGKLGMFATHKPDDHLSKLESGSRLLQNGADQGSKDDDDADAAENAAESRADDTRDVLQWQADDDGKKQGDSHQGEERMDVPFRDGHDHDRDGDHKRDDQCNSRHEQPPHGF</sequence>
<dbReference type="EMBL" id="VSSQ01002691">
    <property type="protein sequence ID" value="MPM16865.1"/>
    <property type="molecule type" value="Genomic_DNA"/>
</dbReference>
<organism evidence="2">
    <name type="scientific">bioreactor metagenome</name>
    <dbReference type="NCBI Taxonomy" id="1076179"/>
    <lineage>
        <taxon>unclassified sequences</taxon>
        <taxon>metagenomes</taxon>
        <taxon>ecological metagenomes</taxon>
    </lineage>
</organism>
<protein>
    <submittedName>
        <fullName evidence="2">Uncharacterized protein</fullName>
    </submittedName>
</protein>
<accession>A0A644XL03</accession>
<reference evidence="2" key="1">
    <citation type="submission" date="2019-08" db="EMBL/GenBank/DDBJ databases">
        <authorList>
            <person name="Kucharzyk K."/>
            <person name="Murdoch R.W."/>
            <person name="Higgins S."/>
            <person name="Loffler F."/>
        </authorList>
    </citation>
    <scope>NUCLEOTIDE SEQUENCE</scope>
</reference>
<feature type="region of interest" description="Disordered" evidence="1">
    <location>
        <begin position="58"/>
        <end position="162"/>
    </location>
</feature>
<name>A0A644XL03_9ZZZZ</name>
<feature type="compositionally biased region" description="Basic and acidic residues" evidence="1">
    <location>
        <begin position="97"/>
        <end position="106"/>
    </location>
</feature>
<evidence type="ECO:0000313" key="2">
    <source>
        <dbReference type="EMBL" id="MPM16865.1"/>
    </source>
</evidence>